<dbReference type="Pfam" id="PF00561">
    <property type="entry name" value="Abhydrolase_1"/>
    <property type="match status" value="1"/>
</dbReference>
<dbReference type="GO" id="GO:0016787">
    <property type="term" value="F:hydrolase activity"/>
    <property type="evidence" value="ECO:0007669"/>
    <property type="project" value="UniProtKB-KW"/>
</dbReference>
<dbReference type="Proteomes" id="UP000215931">
    <property type="component" value="Unassembled WGS sequence"/>
</dbReference>
<dbReference type="InterPro" id="IPR029058">
    <property type="entry name" value="AB_hydrolase_fold"/>
</dbReference>
<evidence type="ECO:0000313" key="4">
    <source>
        <dbReference type="Proteomes" id="UP000215931"/>
    </source>
</evidence>
<dbReference type="AlphaFoldDB" id="A0A271KKX1"/>
<keyword evidence="4" id="KW-1185">Reference proteome</keyword>
<evidence type="ECO:0000256" key="1">
    <source>
        <dbReference type="ARBA" id="ARBA00022801"/>
    </source>
</evidence>
<protein>
    <submittedName>
        <fullName evidence="3">Alpha/beta hydrolase</fullName>
    </submittedName>
</protein>
<dbReference type="PRINTS" id="PR00111">
    <property type="entry name" value="ABHYDROLASE"/>
</dbReference>
<evidence type="ECO:0000259" key="2">
    <source>
        <dbReference type="Pfam" id="PF00561"/>
    </source>
</evidence>
<feature type="domain" description="AB hydrolase-1" evidence="2">
    <location>
        <begin position="26"/>
        <end position="282"/>
    </location>
</feature>
<dbReference type="EMBL" id="NPKH01000014">
    <property type="protein sequence ID" value="PAP96468.1"/>
    <property type="molecule type" value="Genomic_DNA"/>
</dbReference>
<dbReference type="OrthoDB" id="9812774at2"/>
<dbReference type="SUPFAM" id="SSF53474">
    <property type="entry name" value="alpha/beta-Hydrolases"/>
    <property type="match status" value="1"/>
</dbReference>
<dbReference type="Gene3D" id="3.40.50.1820">
    <property type="entry name" value="alpha/beta hydrolase"/>
    <property type="match status" value="1"/>
</dbReference>
<reference evidence="3 4" key="1">
    <citation type="submission" date="2017-08" db="EMBL/GenBank/DDBJ databases">
        <title>Mesorhizobium wenxinae sp. nov., a novel rhizobial species isolated from root nodules of chickpea (Cicer arietinum L.).</title>
        <authorList>
            <person name="Zhang J."/>
        </authorList>
    </citation>
    <scope>NUCLEOTIDE SEQUENCE [LARGE SCALE GENOMIC DNA]</scope>
    <source>
        <strain evidence="4">WYCCWR 10019</strain>
    </source>
</reference>
<dbReference type="InterPro" id="IPR000639">
    <property type="entry name" value="Epox_hydrolase-like"/>
</dbReference>
<comment type="caution">
    <text evidence="3">The sequence shown here is derived from an EMBL/GenBank/DDBJ whole genome shotgun (WGS) entry which is preliminary data.</text>
</comment>
<keyword evidence="1 3" id="KW-0378">Hydrolase</keyword>
<sequence length="307" mass="33743">MFAGFRATSLQLDDTTIFARVGGTGPPLLLLHGFPETHLMWRDIAVALARDFTVIAADLRGYGQSGCPVSSADHSPYAKRAMAGDMVQVMKQLGFKQFMVAGHDRGGRVAYRLALDHPDEISKIAVLDVIPTAAAWDRADARLALGFWPWSLLAQPEPLPERLIGAAPDAIVDNAIVQWGSPAEMFSTEVRDAYVEALRDPVHIHAICEEYRAAATIDREHDAADQANGRRIECPLLALWSSEGGLETWYAREGGPLAIWREWADRVEGRPVPGGHFFPEEHPHQTGAALSKFFDDNRGNDASNRVL</sequence>
<dbReference type="PRINTS" id="PR00412">
    <property type="entry name" value="EPOXHYDRLASE"/>
</dbReference>
<gene>
    <name evidence="3" type="ORF">CIT31_07405</name>
</gene>
<name>A0A271KKX1_9HYPH</name>
<proteinExistence type="predicted"/>
<dbReference type="PANTHER" id="PTHR43329">
    <property type="entry name" value="EPOXIDE HYDROLASE"/>
    <property type="match status" value="1"/>
</dbReference>
<dbReference type="RefSeq" id="WP_095518040.1">
    <property type="nucleotide sequence ID" value="NZ_NPKH01000014.1"/>
</dbReference>
<dbReference type="InterPro" id="IPR000073">
    <property type="entry name" value="AB_hydrolase_1"/>
</dbReference>
<evidence type="ECO:0000313" key="3">
    <source>
        <dbReference type="EMBL" id="PAP96468.1"/>
    </source>
</evidence>
<organism evidence="3 4">
    <name type="scientific">Mesorhizobium wenxiniae</name>
    <dbReference type="NCBI Taxonomy" id="2014805"/>
    <lineage>
        <taxon>Bacteria</taxon>
        <taxon>Pseudomonadati</taxon>
        <taxon>Pseudomonadota</taxon>
        <taxon>Alphaproteobacteria</taxon>
        <taxon>Hyphomicrobiales</taxon>
        <taxon>Phyllobacteriaceae</taxon>
        <taxon>Mesorhizobium</taxon>
    </lineage>
</organism>
<accession>A0A271KKX1</accession>